<feature type="region of interest" description="Disordered" evidence="1">
    <location>
        <begin position="182"/>
        <end position="210"/>
    </location>
</feature>
<feature type="region of interest" description="Disordered" evidence="1">
    <location>
        <begin position="49"/>
        <end position="108"/>
    </location>
</feature>
<name>A0AAD9Y8J2_COLKA</name>
<dbReference type="EMBL" id="VYYT01000317">
    <property type="protein sequence ID" value="KAK2743695.1"/>
    <property type="molecule type" value="Genomic_DNA"/>
</dbReference>
<dbReference type="AlphaFoldDB" id="A0AAD9Y8J2"/>
<keyword evidence="3" id="KW-1185">Reference proteome</keyword>
<evidence type="ECO:0000313" key="3">
    <source>
        <dbReference type="Proteomes" id="UP001281614"/>
    </source>
</evidence>
<accession>A0AAD9Y8J2</accession>
<comment type="caution">
    <text evidence="2">The sequence shown here is derived from an EMBL/GenBank/DDBJ whole genome shotgun (WGS) entry which is preliminary data.</text>
</comment>
<protein>
    <submittedName>
        <fullName evidence="2">C6 transcription factor</fullName>
    </submittedName>
</protein>
<evidence type="ECO:0000256" key="1">
    <source>
        <dbReference type="SAM" id="MobiDB-lite"/>
    </source>
</evidence>
<evidence type="ECO:0000313" key="2">
    <source>
        <dbReference type="EMBL" id="KAK2743695.1"/>
    </source>
</evidence>
<feature type="compositionally biased region" description="Polar residues" evidence="1">
    <location>
        <begin position="54"/>
        <end position="79"/>
    </location>
</feature>
<organism evidence="2 3">
    <name type="scientific">Colletotrichum kahawae</name>
    <name type="common">Coffee berry disease fungus</name>
    <dbReference type="NCBI Taxonomy" id="34407"/>
    <lineage>
        <taxon>Eukaryota</taxon>
        <taxon>Fungi</taxon>
        <taxon>Dikarya</taxon>
        <taxon>Ascomycota</taxon>
        <taxon>Pezizomycotina</taxon>
        <taxon>Sordariomycetes</taxon>
        <taxon>Hypocreomycetidae</taxon>
        <taxon>Glomerellales</taxon>
        <taxon>Glomerellaceae</taxon>
        <taxon>Colletotrichum</taxon>
        <taxon>Colletotrichum gloeosporioides species complex</taxon>
    </lineage>
</organism>
<proteinExistence type="predicted"/>
<dbReference type="Proteomes" id="UP001281614">
    <property type="component" value="Unassembled WGS sequence"/>
</dbReference>
<sequence>MEKGHFRKYPGKSRLVQHAANTRYNEAVLQDIESIHATLKEIAKKVGASEPAALQSTTLRNSTDSPSQNGRPASTTNGNGYRLGVSGQDNHGPSCDNSPKISPEDENLPHVPIHSLYALTKLRALRSPDAPEGHSSPALDDFIARGALRLDDAERLFRLYRDRLDPFMYGVGCKYQQLSRARARPRSPALPEQLPRSGSAGSTILPWHTA</sequence>
<feature type="compositionally biased region" description="Polar residues" evidence="1">
    <location>
        <begin position="87"/>
        <end position="100"/>
    </location>
</feature>
<gene>
    <name evidence="2" type="ORF">CKAH01_18387</name>
</gene>
<reference evidence="2" key="1">
    <citation type="submission" date="2023-02" db="EMBL/GenBank/DDBJ databases">
        <title>Colletotrichum kahawae CIFC_Que2 genome sequencing and assembly.</title>
        <authorList>
            <person name="Baroncelli R."/>
        </authorList>
    </citation>
    <scope>NUCLEOTIDE SEQUENCE</scope>
    <source>
        <strain evidence="2">CIFC_Que2</strain>
    </source>
</reference>